<dbReference type="GeneID" id="113738720"/>
<keyword evidence="7" id="KW-1185">Reference proteome</keyword>
<comment type="subcellular location">
    <subcellularLocation>
        <location evidence="1">Golgi apparatus membrane</location>
        <topology evidence="1">Single-pass membrane protein</topology>
    </subcellularLocation>
</comment>
<dbReference type="PANTHER" id="PTHR12791">
    <property type="entry name" value="GOLGI SNARE BET1-RELATED"/>
    <property type="match status" value="1"/>
</dbReference>
<dbReference type="AlphaFoldDB" id="A0A6P6X2I1"/>
<evidence type="ECO:0000256" key="5">
    <source>
        <dbReference type="ARBA" id="ARBA00023136"/>
    </source>
</evidence>
<evidence type="ECO:0000256" key="4">
    <source>
        <dbReference type="ARBA" id="ARBA00022989"/>
    </source>
</evidence>
<dbReference type="OrthoDB" id="261831at2759"/>
<dbReference type="Proteomes" id="UP001652660">
    <property type="component" value="Chromosome 4c"/>
</dbReference>
<dbReference type="GO" id="GO:0000139">
    <property type="term" value="C:Golgi membrane"/>
    <property type="evidence" value="ECO:0007669"/>
    <property type="project" value="UniProtKB-SubCell"/>
</dbReference>
<evidence type="ECO:0000313" key="7">
    <source>
        <dbReference type="Proteomes" id="UP001652660"/>
    </source>
</evidence>
<keyword evidence="4 6" id="KW-1133">Transmembrane helix</keyword>
<accession>A0A6P6X2I1</accession>
<feature type="transmembrane region" description="Helical" evidence="6">
    <location>
        <begin position="162"/>
        <end position="180"/>
    </location>
</feature>
<evidence type="ECO:0000313" key="8">
    <source>
        <dbReference type="RefSeq" id="XP_027121770.2"/>
    </source>
</evidence>
<reference evidence="8" key="2">
    <citation type="submission" date="2025-08" db="UniProtKB">
        <authorList>
            <consortium name="RefSeq"/>
        </authorList>
    </citation>
    <scope>IDENTIFICATION</scope>
    <source>
        <tissue evidence="8">Leaves</tissue>
    </source>
</reference>
<keyword evidence="3 6" id="KW-0812">Transmembrane</keyword>
<keyword evidence="5 6" id="KW-0472">Membrane</keyword>
<name>A0A6P6X2I1_COFAR</name>
<protein>
    <submittedName>
        <fullName evidence="8">Bet1-like protein At4g14600</fullName>
    </submittedName>
</protein>
<dbReference type="RefSeq" id="XP_027121770.2">
    <property type="nucleotide sequence ID" value="XM_027265969.2"/>
</dbReference>
<reference evidence="7" key="1">
    <citation type="journal article" date="2025" name="Foods">
        <title>Unveiling the Microbial Signatures of Arabica Coffee Cherries: Insights into Ripeness Specific Diversity, Functional Traits, and Implications for Quality and Safety.</title>
        <authorList>
            <consortium name="RefSeq"/>
            <person name="Tenea G.N."/>
            <person name="Cifuentes V."/>
            <person name="Reyes P."/>
            <person name="Cevallos-Vallejos M."/>
        </authorList>
    </citation>
    <scope>NUCLEOTIDE SEQUENCE [LARGE SCALE GENOMIC DNA]</scope>
</reference>
<sequence>MNYPLTVTAHCSVPSIYFSQTLRTFSSPSRFLLSSNFLRVFPPIFAAMASSNSDEGHGGDFYLAAPYRAREGLITRRQGNNSGEIQLEINDLEQGALDYGVTDLRGQVLKLRNVSYEIEAEAKYHHNLVKVLKLPLVRAQAALKNNSRRLNQRIVREGSDHVKHVILFAVVCIFVLYFWSKFSGIWK</sequence>
<evidence type="ECO:0000256" key="6">
    <source>
        <dbReference type="SAM" id="Phobius"/>
    </source>
</evidence>
<keyword evidence="2" id="KW-0813">Transport</keyword>
<gene>
    <name evidence="8" type="primary">LOC113738720</name>
</gene>
<evidence type="ECO:0000256" key="3">
    <source>
        <dbReference type="ARBA" id="ARBA00022692"/>
    </source>
</evidence>
<proteinExistence type="predicted"/>
<evidence type="ECO:0000256" key="2">
    <source>
        <dbReference type="ARBA" id="ARBA00022448"/>
    </source>
</evidence>
<evidence type="ECO:0000256" key="1">
    <source>
        <dbReference type="ARBA" id="ARBA00004194"/>
    </source>
</evidence>
<organism evidence="7 8">
    <name type="scientific">Coffea arabica</name>
    <name type="common">Arabian coffee</name>
    <dbReference type="NCBI Taxonomy" id="13443"/>
    <lineage>
        <taxon>Eukaryota</taxon>
        <taxon>Viridiplantae</taxon>
        <taxon>Streptophyta</taxon>
        <taxon>Embryophyta</taxon>
        <taxon>Tracheophyta</taxon>
        <taxon>Spermatophyta</taxon>
        <taxon>Magnoliopsida</taxon>
        <taxon>eudicotyledons</taxon>
        <taxon>Gunneridae</taxon>
        <taxon>Pentapetalae</taxon>
        <taxon>asterids</taxon>
        <taxon>lamiids</taxon>
        <taxon>Gentianales</taxon>
        <taxon>Rubiaceae</taxon>
        <taxon>Ixoroideae</taxon>
        <taxon>Gardenieae complex</taxon>
        <taxon>Bertiereae - Coffeeae clade</taxon>
        <taxon>Coffeeae</taxon>
        <taxon>Coffea</taxon>
    </lineage>
</organism>